<dbReference type="EMBL" id="QTQX01000022">
    <property type="protein sequence ID" value="RQT22069.1"/>
    <property type="molecule type" value="Genomic_DNA"/>
</dbReference>
<comment type="caution">
    <text evidence="1">The sequence shown here is derived from an EMBL/GenBank/DDBJ whole genome shotgun (WGS) entry which is preliminary data.</text>
</comment>
<dbReference type="Proteomes" id="UP000269271">
    <property type="component" value="Unassembled WGS sequence"/>
</dbReference>
<evidence type="ECO:0000313" key="2">
    <source>
        <dbReference type="Proteomes" id="UP000269271"/>
    </source>
</evidence>
<dbReference type="AlphaFoldDB" id="A0A3N8RQX8"/>
<proteinExistence type="predicted"/>
<evidence type="ECO:0008006" key="3">
    <source>
        <dbReference type="Google" id="ProtNLM"/>
    </source>
</evidence>
<organism evidence="1 2">
    <name type="scientific">Burkholderia contaminans</name>
    <dbReference type="NCBI Taxonomy" id="488447"/>
    <lineage>
        <taxon>Bacteria</taxon>
        <taxon>Pseudomonadati</taxon>
        <taxon>Pseudomonadota</taxon>
        <taxon>Betaproteobacteria</taxon>
        <taxon>Burkholderiales</taxon>
        <taxon>Burkholderiaceae</taxon>
        <taxon>Burkholderia</taxon>
        <taxon>Burkholderia cepacia complex</taxon>
    </lineage>
</organism>
<evidence type="ECO:0000313" key="1">
    <source>
        <dbReference type="EMBL" id="RQT22069.1"/>
    </source>
</evidence>
<protein>
    <recommendedName>
        <fullName evidence="3">Mobilization protein</fullName>
    </recommendedName>
</protein>
<gene>
    <name evidence="1" type="ORF">DF037_28555</name>
</gene>
<dbReference type="RefSeq" id="WP_124619244.1">
    <property type="nucleotide sequence ID" value="NZ_QTQX01000022.1"/>
</dbReference>
<sequence length="138" mass="15077">MPRSSHASKGKSDRITLRFDRPTDQFYRRKANEAGIPVAEFLRQILVRGIVNDNVEQLEKRLNALLAVMPDPAQTSKSGSPGAGGISAGELPPDLVRAVFLCREVLTTIISDRNVQLFHQAQDRAEAATKKLMGGSHG</sequence>
<accession>A0A3N8RQX8</accession>
<name>A0A3N8RQX8_9BURK</name>
<reference evidence="1 2" key="1">
    <citation type="submission" date="2018-08" db="EMBL/GenBank/DDBJ databases">
        <title>Comparative analysis of Burkholderia isolates from Puerto Rico.</title>
        <authorList>
            <person name="Hall C."/>
            <person name="Sahl J."/>
            <person name="Wagner D."/>
        </authorList>
    </citation>
    <scope>NUCLEOTIDE SEQUENCE [LARGE SCALE GENOMIC DNA]</scope>
    <source>
        <strain evidence="1 2">Bp9001</strain>
    </source>
</reference>